<feature type="compositionally biased region" description="Low complexity" evidence="5">
    <location>
        <begin position="584"/>
        <end position="594"/>
    </location>
</feature>
<comment type="subcellular location">
    <subcellularLocation>
        <location evidence="1">Cytoplasm</location>
    </subcellularLocation>
</comment>
<dbReference type="PANTHER" id="PTHR15454:SF69">
    <property type="entry name" value="SERINE_THREONINE-PROTEIN KINASE 11-INTERACTING PROTEIN"/>
    <property type="match status" value="1"/>
</dbReference>
<feature type="compositionally biased region" description="Pro residues" evidence="5">
    <location>
        <begin position="595"/>
        <end position="604"/>
    </location>
</feature>
<feature type="region of interest" description="Disordered" evidence="5">
    <location>
        <begin position="459"/>
        <end position="478"/>
    </location>
</feature>
<keyword evidence="4" id="KW-0677">Repeat</keyword>
<comment type="caution">
    <text evidence="6">The sequence shown here is derived from an EMBL/GenBank/DDBJ whole genome shotgun (WGS) entry which is preliminary data.</text>
</comment>
<evidence type="ECO:0000313" key="7">
    <source>
        <dbReference type="Proteomes" id="UP001201163"/>
    </source>
</evidence>
<keyword evidence="2" id="KW-0963">Cytoplasm</keyword>
<proteinExistence type="predicted"/>
<feature type="compositionally biased region" description="Polar residues" evidence="5">
    <location>
        <begin position="46"/>
        <end position="61"/>
    </location>
</feature>
<dbReference type="Gene3D" id="3.80.10.10">
    <property type="entry name" value="Ribonuclease Inhibitor"/>
    <property type="match status" value="2"/>
</dbReference>
<dbReference type="SMART" id="SM00369">
    <property type="entry name" value="LRR_TYP"/>
    <property type="match status" value="4"/>
</dbReference>
<evidence type="ECO:0000256" key="5">
    <source>
        <dbReference type="SAM" id="MobiDB-lite"/>
    </source>
</evidence>
<evidence type="ECO:0000256" key="4">
    <source>
        <dbReference type="ARBA" id="ARBA00022737"/>
    </source>
</evidence>
<reference evidence="6" key="1">
    <citation type="submission" date="2022-01" db="EMBL/GenBank/DDBJ databases">
        <title>Comparative genomics reveals a dynamic genome evolution in the ectomycorrhizal milk-cap (Lactarius) mushrooms.</title>
        <authorList>
            <consortium name="DOE Joint Genome Institute"/>
            <person name="Lebreton A."/>
            <person name="Tang N."/>
            <person name="Kuo A."/>
            <person name="LaButti K."/>
            <person name="Drula E."/>
            <person name="Barry K."/>
            <person name="Clum A."/>
            <person name="Lipzen A."/>
            <person name="Mousain D."/>
            <person name="Ng V."/>
            <person name="Wang R."/>
            <person name="Wang X."/>
            <person name="Dai Y."/>
            <person name="Henrissat B."/>
            <person name="Grigoriev I.V."/>
            <person name="Guerin-Laguette A."/>
            <person name="Yu F."/>
            <person name="Martin F.M."/>
        </authorList>
    </citation>
    <scope>NUCLEOTIDE SEQUENCE</scope>
    <source>
        <strain evidence="6">QP</strain>
    </source>
</reference>
<name>A0AAD4L6U3_9AGAM</name>
<sequence length="728" mass="78534">MDNERGDDYLRTVASFIRTNESRLAEAAFQRRRPPRQPTQPAPSGLTLNPLQWFSSDSTPQPTRPKPLTFTIDTHHLFYILIRLEALGYHVGSLDLKAVNPSRPINYVDVSHSGDSSDSMSLSSIRTSLSAVSRLSLGVGIWTRAKVCLSSFTKIPALSLRAPGPKRIVEIAADPPNENALPLDSFRNLQSLECLDIDPRTLLGWDRLSEGLWSLTIKRSGLDDVSDLFINTVIDDSARRQAAPPLDPPNLSRQSSFHSTRLPDSVEEHAEETTHPYLLHPPNPPSSPQLPPSKWAFLRHLSLADNALTFIPTEILPHLSSLTHLDLSSNLLVSVPPGLSSLYNLVSLNLSDNMIDSVLGIYKKLGQVLALNLSRNRLDSLCGLERLVALERVDVRHNQVEESGEVGRLSLLPNIAEVWVEGNAFTEIESDYRVKCFDFFWKEGKSILLDGTPAGFYERRSLTSPPPEQMNSTRPMSKAYSPPVVPVGGAATVTTAPVAAAVAPALSTTAVVPAPSSGASSSSSPAFSPAPSSHQPSPLLPATSAKPRKKRAKRIVHLDGDPANANAWITVSEEPSEHVGSPTSASRSPLGAPASLPPEPPLAPLLPAEDSTTPKAPDVVPPKHRRSHTEYAPAPALALADSDGPPSPVLVRPPPDRTMSVRVSARRSAARRARAAASVFEAPGKVEDGVGEEIKEADAFRARVEALRSEMGDGWLKVFSQSHAGGSG</sequence>
<dbReference type="PANTHER" id="PTHR15454">
    <property type="entry name" value="NISCHARIN RELATED"/>
    <property type="match status" value="1"/>
</dbReference>
<keyword evidence="3" id="KW-0433">Leucine-rich repeat</keyword>
<evidence type="ECO:0000256" key="3">
    <source>
        <dbReference type="ARBA" id="ARBA00022614"/>
    </source>
</evidence>
<organism evidence="6 7">
    <name type="scientific">Lactarius akahatsu</name>
    <dbReference type="NCBI Taxonomy" id="416441"/>
    <lineage>
        <taxon>Eukaryota</taxon>
        <taxon>Fungi</taxon>
        <taxon>Dikarya</taxon>
        <taxon>Basidiomycota</taxon>
        <taxon>Agaricomycotina</taxon>
        <taxon>Agaricomycetes</taxon>
        <taxon>Russulales</taxon>
        <taxon>Russulaceae</taxon>
        <taxon>Lactarius</taxon>
    </lineage>
</organism>
<feature type="region of interest" description="Disordered" evidence="5">
    <location>
        <begin position="27"/>
        <end position="65"/>
    </location>
</feature>
<dbReference type="EMBL" id="JAKELL010000097">
    <property type="protein sequence ID" value="KAH8982673.1"/>
    <property type="molecule type" value="Genomic_DNA"/>
</dbReference>
<evidence type="ECO:0000313" key="6">
    <source>
        <dbReference type="EMBL" id="KAH8982673.1"/>
    </source>
</evidence>
<dbReference type="InterPro" id="IPR003591">
    <property type="entry name" value="Leu-rich_rpt_typical-subtyp"/>
</dbReference>
<accession>A0AAD4L6U3</accession>
<feature type="compositionally biased region" description="Pro residues" evidence="5">
    <location>
        <begin position="279"/>
        <end position="291"/>
    </location>
</feature>
<evidence type="ECO:0000256" key="2">
    <source>
        <dbReference type="ARBA" id="ARBA00022490"/>
    </source>
</evidence>
<dbReference type="Proteomes" id="UP001201163">
    <property type="component" value="Unassembled WGS sequence"/>
</dbReference>
<feature type="compositionally biased region" description="Basic residues" evidence="5">
    <location>
        <begin position="546"/>
        <end position="555"/>
    </location>
</feature>
<dbReference type="SUPFAM" id="SSF52075">
    <property type="entry name" value="Outer arm dynein light chain 1"/>
    <property type="match status" value="1"/>
</dbReference>
<dbReference type="InterPro" id="IPR001611">
    <property type="entry name" value="Leu-rich_rpt"/>
</dbReference>
<protein>
    <submittedName>
        <fullName evidence="6">Uncharacterized protein</fullName>
    </submittedName>
</protein>
<feature type="region of interest" description="Disordered" evidence="5">
    <location>
        <begin position="240"/>
        <end position="291"/>
    </location>
</feature>
<keyword evidence="7" id="KW-1185">Reference proteome</keyword>
<feature type="region of interest" description="Disordered" evidence="5">
    <location>
        <begin position="511"/>
        <end position="559"/>
    </location>
</feature>
<feature type="compositionally biased region" description="Basic and acidic residues" evidence="5">
    <location>
        <begin position="264"/>
        <end position="274"/>
    </location>
</feature>
<dbReference type="PROSITE" id="PS51450">
    <property type="entry name" value="LRR"/>
    <property type="match status" value="3"/>
</dbReference>
<dbReference type="GO" id="GO:0005737">
    <property type="term" value="C:cytoplasm"/>
    <property type="evidence" value="ECO:0007669"/>
    <property type="project" value="UniProtKB-SubCell"/>
</dbReference>
<feature type="compositionally biased region" description="Low complexity" evidence="5">
    <location>
        <begin position="511"/>
        <end position="542"/>
    </location>
</feature>
<dbReference type="InterPro" id="IPR032675">
    <property type="entry name" value="LRR_dom_sf"/>
</dbReference>
<dbReference type="AlphaFoldDB" id="A0AAD4L6U3"/>
<gene>
    <name evidence="6" type="ORF">EDB92DRAFT_2055441</name>
</gene>
<evidence type="ECO:0000256" key="1">
    <source>
        <dbReference type="ARBA" id="ARBA00004496"/>
    </source>
</evidence>
<feature type="region of interest" description="Disordered" evidence="5">
    <location>
        <begin position="573"/>
        <end position="662"/>
    </location>
</feature>
<dbReference type="Pfam" id="PF13855">
    <property type="entry name" value="LRR_8"/>
    <property type="match status" value="1"/>
</dbReference>